<organism evidence="2 3">
    <name type="scientific">Actinoplanes regularis</name>
    <dbReference type="NCBI Taxonomy" id="52697"/>
    <lineage>
        <taxon>Bacteria</taxon>
        <taxon>Bacillati</taxon>
        <taxon>Actinomycetota</taxon>
        <taxon>Actinomycetes</taxon>
        <taxon>Micromonosporales</taxon>
        <taxon>Micromonosporaceae</taxon>
        <taxon>Actinoplanes</taxon>
    </lineage>
</organism>
<evidence type="ECO:0000313" key="2">
    <source>
        <dbReference type="EMBL" id="SNS64244.1"/>
    </source>
</evidence>
<feature type="signal peptide" evidence="1">
    <location>
        <begin position="1"/>
        <end position="18"/>
    </location>
</feature>
<keyword evidence="3" id="KW-1185">Reference proteome</keyword>
<dbReference type="AlphaFoldDB" id="A0A239G888"/>
<sequence>MRPAILAVLAGGVLLTGAACESDAKVYNAEAPAPATSTASDAPTDYSADTAQVCGKLDKIFTGELDDFGTAIGKMIAYKEAKQTENAVKAEKSAAAELQSAGTQIRQETALAQNPELKEAGATSAEKFEASAKDHKYIKKIQTTADLDKTLKAQLAEWMSPVAGYCG</sequence>
<dbReference type="OrthoDB" id="3297564at2"/>
<dbReference type="RefSeq" id="WP_089297579.1">
    <property type="nucleotide sequence ID" value="NZ_BOMU01000092.1"/>
</dbReference>
<name>A0A239G888_9ACTN</name>
<keyword evidence="1" id="KW-0732">Signal</keyword>
<dbReference type="Proteomes" id="UP000198415">
    <property type="component" value="Unassembled WGS sequence"/>
</dbReference>
<dbReference type="EMBL" id="FZNR01000020">
    <property type="protein sequence ID" value="SNS64244.1"/>
    <property type="molecule type" value="Genomic_DNA"/>
</dbReference>
<proteinExistence type="predicted"/>
<reference evidence="2 3" key="1">
    <citation type="submission" date="2017-06" db="EMBL/GenBank/DDBJ databases">
        <authorList>
            <person name="Kim H.J."/>
            <person name="Triplett B.A."/>
        </authorList>
    </citation>
    <scope>NUCLEOTIDE SEQUENCE [LARGE SCALE GENOMIC DNA]</scope>
    <source>
        <strain evidence="2 3">DSM 43151</strain>
    </source>
</reference>
<protein>
    <submittedName>
        <fullName evidence="2">Uncharacterized protein</fullName>
    </submittedName>
</protein>
<accession>A0A239G888</accession>
<evidence type="ECO:0000256" key="1">
    <source>
        <dbReference type="SAM" id="SignalP"/>
    </source>
</evidence>
<gene>
    <name evidence="2" type="ORF">SAMN06264365_12028</name>
</gene>
<feature type="chain" id="PRO_5038545909" evidence="1">
    <location>
        <begin position="19"/>
        <end position="167"/>
    </location>
</feature>
<evidence type="ECO:0000313" key="3">
    <source>
        <dbReference type="Proteomes" id="UP000198415"/>
    </source>
</evidence>
<dbReference type="PROSITE" id="PS51257">
    <property type="entry name" value="PROKAR_LIPOPROTEIN"/>
    <property type="match status" value="1"/>
</dbReference>